<keyword evidence="5" id="KW-1185">Reference proteome</keyword>
<reference evidence="4 5" key="1">
    <citation type="journal article" date="2014" name="PLoS Genet.">
        <title>Phylogenetically driven sequencing of extremely halophilic archaea reveals strategies for static and dynamic osmo-response.</title>
        <authorList>
            <person name="Becker E.A."/>
            <person name="Seitzer P.M."/>
            <person name="Tritt A."/>
            <person name="Larsen D."/>
            <person name="Krusor M."/>
            <person name="Yao A.I."/>
            <person name="Wu D."/>
            <person name="Madern D."/>
            <person name="Eisen J.A."/>
            <person name="Darling A.E."/>
            <person name="Facciotti M.T."/>
        </authorList>
    </citation>
    <scope>NUCLEOTIDE SEQUENCE [LARGE SCALE GENOMIC DNA]</scope>
    <source>
        <strain evidence="4 5">DSM 5350</strain>
    </source>
</reference>
<organism evidence="4 5">
    <name type="scientific">Halococcus saccharolyticus DSM 5350</name>
    <dbReference type="NCBI Taxonomy" id="1227455"/>
    <lineage>
        <taxon>Archaea</taxon>
        <taxon>Methanobacteriati</taxon>
        <taxon>Methanobacteriota</taxon>
        <taxon>Stenosarchaea group</taxon>
        <taxon>Halobacteria</taxon>
        <taxon>Halobacteriales</taxon>
        <taxon>Halococcaceae</taxon>
        <taxon>Halococcus</taxon>
    </lineage>
</organism>
<comment type="caution">
    <text evidence="4">The sequence shown here is derived from an EMBL/GenBank/DDBJ whole genome shotgun (WGS) entry which is preliminary data.</text>
</comment>
<dbReference type="Gene3D" id="2.60.120.260">
    <property type="entry name" value="Galactose-binding domain-like"/>
    <property type="match status" value="1"/>
</dbReference>
<dbReference type="PANTHER" id="PTHR42732">
    <property type="entry name" value="BETA-GALACTOSIDASE"/>
    <property type="match status" value="1"/>
</dbReference>
<dbReference type="STRING" id="1227455.C449_02350"/>
<name>M0MNM5_9EURY</name>
<evidence type="ECO:0000256" key="2">
    <source>
        <dbReference type="ARBA" id="ARBA00023295"/>
    </source>
</evidence>
<dbReference type="Gene3D" id="3.20.20.80">
    <property type="entry name" value="Glycosidases"/>
    <property type="match status" value="1"/>
</dbReference>
<keyword evidence="1 4" id="KW-0378">Hydrolase</keyword>
<dbReference type="RefSeq" id="WP_006076279.1">
    <property type="nucleotide sequence ID" value="NZ_AOMD01000009.1"/>
</dbReference>
<dbReference type="EMBL" id="AOMD01000009">
    <property type="protein sequence ID" value="EMA47266.1"/>
    <property type="molecule type" value="Genomic_DNA"/>
</dbReference>
<feature type="region of interest" description="Disordered" evidence="3">
    <location>
        <begin position="107"/>
        <end position="127"/>
    </location>
</feature>
<dbReference type="InParanoid" id="M0MNM5"/>
<dbReference type="GO" id="GO:0016798">
    <property type="term" value="F:hydrolase activity, acting on glycosyl bonds"/>
    <property type="evidence" value="ECO:0007669"/>
    <property type="project" value="UniProtKB-KW"/>
</dbReference>
<dbReference type="AlphaFoldDB" id="M0MNM5"/>
<dbReference type="OrthoDB" id="38162at2157"/>
<dbReference type="InterPro" id="IPR013783">
    <property type="entry name" value="Ig-like_fold"/>
</dbReference>
<dbReference type="SUPFAM" id="SSF51445">
    <property type="entry name" value="(Trans)glycosidases"/>
    <property type="match status" value="1"/>
</dbReference>
<sequence length="558" mass="59755">MELGEWEAAAVDPGEGPPTTDEWDSVESLRPSRFAGEHAVAYRTSFADPRERAGRALLELHGLSPRGRIWLNGEFYGTHDTPFTPFRSVFEPAPENELLVECRAPENQAADPEGSLTSRATVPGVRRTSVESTPENVITDLTIRHYETDDGSGVNAIVTIDAGTDLRDRIELSLRPAGTDGMSALSQVSVTADAGERVTVRGQLTVRDPDRWWPRGFGAQSRYTVHAVLGECERTATTGFRTVESRSEGVVVNGTQVPIRGLCVRSSTPETVERALATNATFVRPVGRVPPPAFYDAADEAGILVCQDVPIDPGGFDVERPRRVARTLGGAYGHHPSLVAFGVRDDAARFESTDDEGDRYVLRATGGGDPAATATAAAEALPNDVPAFVFPGFDAGPEEVSSPTAWVLDGYAGADDPLNAGTLTRYVIPGTDADEDERAERAGHALERLRESGRPIVTALPPVADDDIDRIETAFAPVKAFLDDSTTGETRVVVVNDTPEPATGDLVWTAGDAEGTLSVEVGPLSRDTVGEIDVPIEAHRVELSLSIEGREVTTIVDR</sequence>
<dbReference type="InterPro" id="IPR008979">
    <property type="entry name" value="Galactose-bd-like_sf"/>
</dbReference>
<dbReference type="InterPro" id="IPR036156">
    <property type="entry name" value="Beta-gal/glucu_dom_sf"/>
</dbReference>
<proteinExistence type="predicted"/>
<dbReference type="Gene3D" id="2.60.40.10">
    <property type="entry name" value="Immunoglobulins"/>
    <property type="match status" value="1"/>
</dbReference>
<dbReference type="InterPro" id="IPR051913">
    <property type="entry name" value="GH2_Domain-Containing"/>
</dbReference>
<dbReference type="Proteomes" id="UP000011669">
    <property type="component" value="Unassembled WGS sequence"/>
</dbReference>
<evidence type="ECO:0000313" key="4">
    <source>
        <dbReference type="EMBL" id="EMA47266.1"/>
    </source>
</evidence>
<dbReference type="PANTHER" id="PTHR42732:SF1">
    <property type="entry name" value="BETA-MANNOSIDASE"/>
    <property type="match status" value="1"/>
</dbReference>
<dbReference type="InterPro" id="IPR017853">
    <property type="entry name" value="GH"/>
</dbReference>
<evidence type="ECO:0000256" key="1">
    <source>
        <dbReference type="ARBA" id="ARBA00022801"/>
    </source>
</evidence>
<protein>
    <submittedName>
        <fullName evidence="4">Glycoside hydrolase family protein</fullName>
    </submittedName>
</protein>
<evidence type="ECO:0000313" key="5">
    <source>
        <dbReference type="Proteomes" id="UP000011669"/>
    </source>
</evidence>
<dbReference type="SUPFAM" id="SSF49785">
    <property type="entry name" value="Galactose-binding domain-like"/>
    <property type="match status" value="1"/>
</dbReference>
<evidence type="ECO:0000256" key="3">
    <source>
        <dbReference type="SAM" id="MobiDB-lite"/>
    </source>
</evidence>
<dbReference type="SUPFAM" id="SSF49303">
    <property type="entry name" value="beta-Galactosidase/glucuronidase domain"/>
    <property type="match status" value="1"/>
</dbReference>
<gene>
    <name evidence="4" type="ORF">C449_02350</name>
</gene>
<accession>M0MNM5</accession>
<dbReference type="PATRIC" id="fig|1227455.4.peg.480"/>
<keyword evidence="2" id="KW-0326">Glycosidase</keyword>
<feature type="region of interest" description="Disordered" evidence="3">
    <location>
        <begin position="1"/>
        <end position="25"/>
    </location>
</feature>